<dbReference type="InterPro" id="IPR050738">
    <property type="entry name" value="Sulfatase"/>
</dbReference>
<name>A0ABD5ZCJ2_9EURY</name>
<feature type="domain" description="Sulfatase N-terminal" evidence="3">
    <location>
        <begin position="101"/>
        <end position="386"/>
    </location>
</feature>
<organism evidence="4 5">
    <name type="scientific">Haloferax namakaokahaiae</name>
    <dbReference type="NCBI Taxonomy" id="1748331"/>
    <lineage>
        <taxon>Archaea</taxon>
        <taxon>Methanobacteriati</taxon>
        <taxon>Methanobacteriota</taxon>
        <taxon>Stenosarchaea group</taxon>
        <taxon>Halobacteria</taxon>
        <taxon>Halobacteriales</taxon>
        <taxon>Haloferacaceae</taxon>
        <taxon>Haloferax</taxon>
    </lineage>
</organism>
<evidence type="ECO:0000259" key="3">
    <source>
        <dbReference type="Pfam" id="PF00884"/>
    </source>
</evidence>
<dbReference type="Pfam" id="PF00884">
    <property type="entry name" value="Sulfatase"/>
    <property type="match status" value="1"/>
</dbReference>
<dbReference type="SUPFAM" id="SSF53649">
    <property type="entry name" value="Alkaline phosphatase-like"/>
    <property type="match status" value="1"/>
</dbReference>
<dbReference type="RefSeq" id="WP_390222277.1">
    <property type="nucleotide sequence ID" value="NZ_JBHTAA010000001.1"/>
</dbReference>
<dbReference type="Gene3D" id="3.40.720.10">
    <property type="entry name" value="Alkaline Phosphatase, subunit A"/>
    <property type="match status" value="1"/>
</dbReference>
<evidence type="ECO:0000313" key="5">
    <source>
        <dbReference type="Proteomes" id="UP001596481"/>
    </source>
</evidence>
<dbReference type="InterPro" id="IPR000917">
    <property type="entry name" value="Sulfatase_N"/>
</dbReference>
<feature type="region of interest" description="Disordered" evidence="2">
    <location>
        <begin position="126"/>
        <end position="147"/>
    </location>
</feature>
<protein>
    <submittedName>
        <fullName evidence="4">Sulfatase-like hydrolase/transferase</fullName>
    </submittedName>
</protein>
<dbReference type="InterPro" id="IPR017850">
    <property type="entry name" value="Alkaline_phosphatase_core_sf"/>
</dbReference>
<dbReference type="AlphaFoldDB" id="A0ABD5ZCJ2"/>
<dbReference type="PANTHER" id="PTHR42693">
    <property type="entry name" value="ARYLSULFATASE FAMILY MEMBER"/>
    <property type="match status" value="1"/>
</dbReference>
<keyword evidence="5" id="KW-1185">Reference proteome</keyword>
<accession>A0ABD5ZCJ2</accession>
<dbReference type="PANTHER" id="PTHR42693:SF33">
    <property type="entry name" value="ARYLSULFATASE"/>
    <property type="match status" value="1"/>
</dbReference>
<sequence>MTGDATDGRPPSAVVADGVDSAKRRLMESLPESLKRRLVGPYNRVLTVKANREYRNRQRGLPSRTPAPDAPSHVVCVVVDALRADAVTEEDSPLLHERLQRDLVTPAPWTFPAVSSLVTGEYPHEHGAVRQSDESDTGSTDLVIPPKLPDDRETLSDVLGSAGYDTYGGFAFHMPFFAIGGRFESHAVYDKAAVEEVFGDYEQWLDERPRDRTFSYLHVGDLHEPVEPPLPYWGRYDIDREIPHLTTWDYEEVTDPGPEGERYRDHRKRLYRAALAYVDDRLARLHHTLTRQFGDDVALVVTGDHGEAFWEHTAFDADHFVDSRPAYCVDHGGTPYESLARVPLAVDGLDLGTGDDESGDDSPGTDNDDGLASLIDLAPTILDVTGLSDAFETTGVPLQSGVPADRIALVESARYGYEKKAAYLADWKLVVSRRDDESVGFRLPDEVPTDLPSDVERQLTEALPAWPDGEQADVRVSGMAQQRLEDLGYV</sequence>
<feature type="region of interest" description="Disordered" evidence="2">
    <location>
        <begin position="350"/>
        <end position="370"/>
    </location>
</feature>
<comment type="similarity">
    <text evidence="1">Belongs to the sulfatase family.</text>
</comment>
<proteinExistence type="inferred from homology"/>
<evidence type="ECO:0000256" key="1">
    <source>
        <dbReference type="ARBA" id="ARBA00008779"/>
    </source>
</evidence>
<dbReference type="Proteomes" id="UP001596481">
    <property type="component" value="Unassembled WGS sequence"/>
</dbReference>
<reference evidence="4 5" key="1">
    <citation type="journal article" date="2019" name="Int. J. Syst. Evol. Microbiol.">
        <title>The Global Catalogue of Microorganisms (GCM) 10K type strain sequencing project: providing services to taxonomists for standard genome sequencing and annotation.</title>
        <authorList>
            <consortium name="The Broad Institute Genomics Platform"/>
            <consortium name="The Broad Institute Genome Sequencing Center for Infectious Disease"/>
            <person name="Wu L."/>
            <person name="Ma J."/>
        </authorList>
    </citation>
    <scope>NUCLEOTIDE SEQUENCE [LARGE SCALE GENOMIC DNA]</scope>
    <source>
        <strain evidence="4 5">DSM 29988</strain>
    </source>
</reference>
<gene>
    <name evidence="4" type="ORF">ACFQJC_05685</name>
</gene>
<dbReference type="EMBL" id="JBHTAA010000001">
    <property type="protein sequence ID" value="MFC7202995.1"/>
    <property type="molecule type" value="Genomic_DNA"/>
</dbReference>
<evidence type="ECO:0000256" key="2">
    <source>
        <dbReference type="SAM" id="MobiDB-lite"/>
    </source>
</evidence>
<evidence type="ECO:0000313" key="4">
    <source>
        <dbReference type="EMBL" id="MFC7202995.1"/>
    </source>
</evidence>
<comment type="caution">
    <text evidence="4">The sequence shown here is derived from an EMBL/GenBank/DDBJ whole genome shotgun (WGS) entry which is preliminary data.</text>
</comment>